<protein>
    <submittedName>
        <fullName evidence="1">Uncharacterized protein</fullName>
    </submittedName>
</protein>
<dbReference type="EMBL" id="NMWX01000019">
    <property type="protein sequence ID" value="OZF91532.1"/>
    <property type="molecule type" value="Genomic_DNA"/>
</dbReference>
<dbReference type="HOGENOM" id="CLU_124068_0_0_1"/>
<organism evidence="1 2">
    <name type="scientific">Caenorhabditis remanei</name>
    <name type="common">Caenorhabditis vulgaris</name>
    <dbReference type="NCBI Taxonomy" id="31234"/>
    <lineage>
        <taxon>Eukaryota</taxon>
        <taxon>Metazoa</taxon>
        <taxon>Ecdysozoa</taxon>
        <taxon>Nematoda</taxon>
        <taxon>Chromadorea</taxon>
        <taxon>Rhabditida</taxon>
        <taxon>Rhabditina</taxon>
        <taxon>Rhabditomorpha</taxon>
        <taxon>Rhabditoidea</taxon>
        <taxon>Rhabditidae</taxon>
        <taxon>Peloderinae</taxon>
        <taxon>Caenorhabditis</taxon>
    </lineage>
</organism>
<reference evidence="1" key="1">
    <citation type="submission" date="2017-08" db="EMBL/GenBank/DDBJ databases">
        <authorList>
            <person name="de Groot N.N."/>
        </authorList>
    </citation>
    <scope>NUCLEOTIDE SEQUENCE [LARGE SCALE GENOMIC DNA]</scope>
    <source>
        <strain evidence="1">PX439</strain>
    </source>
</reference>
<dbReference type="KEGG" id="crq:GCK72_023490"/>
<evidence type="ECO:0000313" key="1">
    <source>
        <dbReference type="EMBL" id="OZF91532.1"/>
    </source>
</evidence>
<feature type="non-terminal residue" evidence="1">
    <location>
        <position position="1"/>
    </location>
</feature>
<sequence length="189" mass="21669">MEKGPKILLGIAIFSFILGSSCFGVGFYSSLPEVEFDLIYHAEDYLMVHSSIIENRTSIQEFLMPVRNFTREQVFKLRNITGSSIFLLVLTLSLFLTTVICVTIIKLCCRGSNSRMTGDAHHNINPVEIYEGYERINRRNSENEILENDAVANQIDDAVLLSYQQSSRYGREKRRGSDTEDHVYEHVNY</sequence>
<comment type="caution">
    <text evidence="1">The sequence shown here is derived from an EMBL/GenBank/DDBJ whole genome shotgun (WGS) entry which is preliminary data.</text>
</comment>
<dbReference type="PROSITE" id="PS51257">
    <property type="entry name" value="PROKAR_LIPOPROTEIN"/>
    <property type="match status" value="1"/>
</dbReference>
<accession>A0A261A103</accession>
<gene>
    <name evidence="1" type="ORF">FL82_21128</name>
</gene>
<keyword evidence="2" id="KW-1185">Reference proteome</keyword>
<dbReference type="Proteomes" id="UP000216624">
    <property type="component" value="Unassembled WGS sequence"/>
</dbReference>
<evidence type="ECO:0000313" key="2">
    <source>
        <dbReference type="Proteomes" id="UP000216624"/>
    </source>
</evidence>
<dbReference type="CTD" id="9798053"/>
<proteinExistence type="predicted"/>
<name>A0A261A103_CAERE</name>